<gene>
    <name evidence="1" type="ORF">KUF71_001344</name>
</gene>
<accession>A0AAE1LTF3</accession>
<dbReference type="Proteomes" id="UP001219518">
    <property type="component" value="Unassembled WGS sequence"/>
</dbReference>
<name>A0AAE1LTF3_9NEOP</name>
<evidence type="ECO:0000313" key="1">
    <source>
        <dbReference type="EMBL" id="KAK3931971.1"/>
    </source>
</evidence>
<keyword evidence="2" id="KW-1185">Reference proteome</keyword>
<sequence length="146" mass="16419">MSSDRLLRVQTNQVSHDSLSLANSKSLVPERKTTVSTTEWCAFAEGKSIVVGQILAFSYMSGNSWRSQEYTAKSAPVDAPAHSKRGLGCMCSWFSISNRKLKIMSMENHGYYDLKNYICTLPRPKVVKNELLLQCTLQDIKKLVKP</sequence>
<protein>
    <submittedName>
        <fullName evidence="1">Superoxide dismutase [Fe]</fullName>
    </submittedName>
</protein>
<proteinExistence type="predicted"/>
<reference evidence="1" key="1">
    <citation type="submission" date="2021-07" db="EMBL/GenBank/DDBJ databases">
        <authorList>
            <person name="Catto M.A."/>
            <person name="Jacobson A."/>
            <person name="Kennedy G."/>
            <person name="Labadie P."/>
            <person name="Hunt B.G."/>
            <person name="Srinivasan R."/>
        </authorList>
    </citation>
    <scope>NUCLEOTIDE SEQUENCE</scope>
    <source>
        <strain evidence="1">PL_HMW_Pooled</strain>
        <tissue evidence="1">Head</tissue>
    </source>
</reference>
<comment type="caution">
    <text evidence="1">The sequence shown here is derived from an EMBL/GenBank/DDBJ whole genome shotgun (WGS) entry which is preliminary data.</text>
</comment>
<reference evidence="1" key="2">
    <citation type="journal article" date="2023" name="BMC Genomics">
        <title>Pest status, molecular evolution, and epigenetic factors derived from the genome assembly of Frankliniella fusca, a thysanopteran phytovirus vector.</title>
        <authorList>
            <person name="Catto M.A."/>
            <person name="Labadie P.E."/>
            <person name="Jacobson A.L."/>
            <person name="Kennedy G.G."/>
            <person name="Srinivasan R."/>
            <person name="Hunt B.G."/>
        </authorList>
    </citation>
    <scope>NUCLEOTIDE SEQUENCE</scope>
    <source>
        <strain evidence="1">PL_HMW_Pooled</strain>
    </source>
</reference>
<evidence type="ECO:0000313" key="2">
    <source>
        <dbReference type="Proteomes" id="UP001219518"/>
    </source>
</evidence>
<dbReference type="EMBL" id="JAHWGI010001433">
    <property type="protein sequence ID" value="KAK3931971.1"/>
    <property type="molecule type" value="Genomic_DNA"/>
</dbReference>
<organism evidence="1 2">
    <name type="scientific">Frankliniella fusca</name>
    <dbReference type="NCBI Taxonomy" id="407009"/>
    <lineage>
        <taxon>Eukaryota</taxon>
        <taxon>Metazoa</taxon>
        <taxon>Ecdysozoa</taxon>
        <taxon>Arthropoda</taxon>
        <taxon>Hexapoda</taxon>
        <taxon>Insecta</taxon>
        <taxon>Pterygota</taxon>
        <taxon>Neoptera</taxon>
        <taxon>Paraneoptera</taxon>
        <taxon>Thysanoptera</taxon>
        <taxon>Terebrantia</taxon>
        <taxon>Thripoidea</taxon>
        <taxon>Thripidae</taxon>
        <taxon>Frankliniella</taxon>
    </lineage>
</organism>
<dbReference type="AlphaFoldDB" id="A0AAE1LTF3"/>